<dbReference type="Proteomes" id="UP000593565">
    <property type="component" value="Unassembled WGS sequence"/>
</dbReference>
<feature type="region of interest" description="Disordered" evidence="1">
    <location>
        <begin position="39"/>
        <end position="121"/>
    </location>
</feature>
<keyword evidence="3" id="KW-1185">Reference proteome</keyword>
<organism evidence="2 3">
    <name type="scientific">Ameiurus melas</name>
    <name type="common">Black bullhead</name>
    <name type="synonym">Silurus melas</name>
    <dbReference type="NCBI Taxonomy" id="219545"/>
    <lineage>
        <taxon>Eukaryota</taxon>
        <taxon>Metazoa</taxon>
        <taxon>Chordata</taxon>
        <taxon>Craniata</taxon>
        <taxon>Vertebrata</taxon>
        <taxon>Euteleostomi</taxon>
        <taxon>Actinopterygii</taxon>
        <taxon>Neopterygii</taxon>
        <taxon>Teleostei</taxon>
        <taxon>Ostariophysi</taxon>
        <taxon>Siluriformes</taxon>
        <taxon>Ictaluridae</taxon>
        <taxon>Ameiurus</taxon>
    </lineage>
</organism>
<sequence>MTHTIRLTSRGTFPAWIQQTHSKTPAGTKHTSAATLHMEFQTGNGRPKHNPAIRTETREEDKEESGVQSVGWRILPPEESRGPGSRAGSSLLFSQVKATSSYSQIPPYSRQSTSQLLDRAL</sequence>
<protein>
    <submittedName>
        <fullName evidence="2">Uncharacterized protein</fullName>
    </submittedName>
</protein>
<evidence type="ECO:0000313" key="2">
    <source>
        <dbReference type="EMBL" id="KAF4085276.1"/>
    </source>
</evidence>
<accession>A0A7J6ART8</accession>
<evidence type="ECO:0000256" key="1">
    <source>
        <dbReference type="SAM" id="MobiDB-lite"/>
    </source>
</evidence>
<proteinExistence type="predicted"/>
<gene>
    <name evidence="2" type="ORF">AMELA_G00115750</name>
</gene>
<feature type="compositionally biased region" description="Polar residues" evidence="1">
    <location>
        <begin position="87"/>
        <end position="121"/>
    </location>
</feature>
<dbReference type="EMBL" id="JAAGNN010000009">
    <property type="protein sequence ID" value="KAF4085276.1"/>
    <property type="molecule type" value="Genomic_DNA"/>
</dbReference>
<dbReference type="AlphaFoldDB" id="A0A7J6ART8"/>
<reference evidence="2 3" key="1">
    <citation type="submission" date="2020-02" db="EMBL/GenBank/DDBJ databases">
        <title>A chromosome-scale genome assembly of the black bullhead catfish (Ameiurus melas).</title>
        <authorList>
            <person name="Wen M."/>
            <person name="Zham M."/>
            <person name="Cabau C."/>
            <person name="Klopp C."/>
            <person name="Donnadieu C."/>
            <person name="Roques C."/>
            <person name="Bouchez O."/>
            <person name="Lampietro C."/>
            <person name="Jouanno E."/>
            <person name="Herpin A."/>
            <person name="Louis A."/>
            <person name="Berthelot C."/>
            <person name="Parey E."/>
            <person name="Roest-Crollius H."/>
            <person name="Braasch I."/>
            <person name="Postlethwait J."/>
            <person name="Robinson-Rechavi M."/>
            <person name="Echchiki A."/>
            <person name="Begum T."/>
            <person name="Montfort J."/>
            <person name="Schartl M."/>
            <person name="Bobe J."/>
            <person name="Guiguen Y."/>
        </authorList>
    </citation>
    <scope>NUCLEOTIDE SEQUENCE [LARGE SCALE GENOMIC DNA]</scope>
    <source>
        <strain evidence="2">M_S1</strain>
        <tissue evidence="2">Blood</tissue>
    </source>
</reference>
<evidence type="ECO:0000313" key="3">
    <source>
        <dbReference type="Proteomes" id="UP000593565"/>
    </source>
</evidence>
<comment type="caution">
    <text evidence="2">The sequence shown here is derived from an EMBL/GenBank/DDBJ whole genome shotgun (WGS) entry which is preliminary data.</text>
</comment>
<name>A0A7J6ART8_AMEME</name>